<sequence>MSDAPEHWQRWEMGSLERRAGARPAAAKGPDPRQQRREEDARRRAIYEQARREGMEAGRQQGYEEGFNEGRKDGEQQAHDEYANMLAVRLDNTISPISVLVEQFSHSMAHLNEDLGRQLVDLALETGRQLANRALDLSPEHILDDVEDLLANEPTLTGQPRLFVNPDDLDLVKNQLSEALTQAGWQLLADHDMQRGDCRIETDFREIDATRAGRWDRIRQAVGHGEH</sequence>
<evidence type="ECO:0000256" key="2">
    <source>
        <dbReference type="ARBA" id="ARBA00004496"/>
    </source>
</evidence>
<keyword evidence="12" id="KW-0966">Cell projection</keyword>
<dbReference type="Proteomes" id="UP001165678">
    <property type="component" value="Unassembled WGS sequence"/>
</dbReference>
<dbReference type="PRINTS" id="PR01003">
    <property type="entry name" value="FLGFLIH"/>
</dbReference>
<comment type="caution">
    <text evidence="12">The sequence shown here is derived from an EMBL/GenBank/DDBJ whole genome shotgun (WGS) entry which is preliminary data.</text>
</comment>
<evidence type="ECO:0000256" key="6">
    <source>
        <dbReference type="ARBA" id="ARBA00022490"/>
    </source>
</evidence>
<dbReference type="AlphaFoldDB" id="A0AA41ZJQ4"/>
<evidence type="ECO:0000259" key="11">
    <source>
        <dbReference type="Pfam" id="PF02108"/>
    </source>
</evidence>
<feature type="region of interest" description="Disordered" evidence="10">
    <location>
        <begin position="1"/>
        <end position="45"/>
    </location>
</feature>
<proteinExistence type="inferred from homology"/>
<keyword evidence="12" id="KW-0282">Flagellum</keyword>
<dbReference type="InterPro" id="IPR000563">
    <property type="entry name" value="Flag_FliH"/>
</dbReference>
<dbReference type="GO" id="GO:0071973">
    <property type="term" value="P:bacterial-type flagellum-dependent cell motility"/>
    <property type="evidence" value="ECO:0007669"/>
    <property type="project" value="InterPro"/>
</dbReference>
<dbReference type="GO" id="GO:0005829">
    <property type="term" value="C:cytosol"/>
    <property type="evidence" value="ECO:0007669"/>
    <property type="project" value="TreeGrafter"/>
</dbReference>
<evidence type="ECO:0000256" key="8">
    <source>
        <dbReference type="ARBA" id="ARBA00022927"/>
    </source>
</evidence>
<accession>A0AA41ZJQ4</accession>
<keyword evidence="5" id="KW-0813">Transport</keyword>
<evidence type="ECO:0000256" key="3">
    <source>
        <dbReference type="ARBA" id="ARBA00006602"/>
    </source>
</evidence>
<evidence type="ECO:0000256" key="5">
    <source>
        <dbReference type="ARBA" id="ARBA00022448"/>
    </source>
</evidence>
<keyword evidence="12" id="KW-0969">Cilium</keyword>
<dbReference type="InterPro" id="IPR051472">
    <property type="entry name" value="T3SS_Stator/FliH"/>
</dbReference>
<feature type="domain" description="Flagellar assembly protein FliH/Type III secretion system HrpE" evidence="11">
    <location>
        <begin position="94"/>
        <end position="218"/>
    </location>
</feature>
<keyword evidence="13" id="KW-1185">Reference proteome</keyword>
<organism evidence="12 13">
    <name type="scientific">Larsenimonas rhizosphaerae</name>
    <dbReference type="NCBI Taxonomy" id="2944682"/>
    <lineage>
        <taxon>Bacteria</taxon>
        <taxon>Pseudomonadati</taxon>
        <taxon>Pseudomonadota</taxon>
        <taxon>Gammaproteobacteria</taxon>
        <taxon>Oceanospirillales</taxon>
        <taxon>Halomonadaceae</taxon>
        <taxon>Larsenimonas</taxon>
    </lineage>
</organism>
<keyword evidence="9" id="KW-1006">Bacterial flagellum protein export</keyword>
<keyword evidence="7" id="KW-1005">Bacterial flagellum biogenesis</keyword>
<evidence type="ECO:0000256" key="9">
    <source>
        <dbReference type="ARBA" id="ARBA00023225"/>
    </source>
</evidence>
<dbReference type="Pfam" id="PF02108">
    <property type="entry name" value="FliH"/>
    <property type="match status" value="1"/>
</dbReference>
<evidence type="ECO:0000256" key="1">
    <source>
        <dbReference type="ARBA" id="ARBA00003041"/>
    </source>
</evidence>
<evidence type="ECO:0000313" key="13">
    <source>
        <dbReference type="Proteomes" id="UP001165678"/>
    </source>
</evidence>
<dbReference type="GO" id="GO:0015031">
    <property type="term" value="P:protein transport"/>
    <property type="evidence" value="ECO:0007669"/>
    <property type="project" value="UniProtKB-KW"/>
</dbReference>
<evidence type="ECO:0000256" key="4">
    <source>
        <dbReference type="ARBA" id="ARBA00016507"/>
    </source>
</evidence>
<dbReference type="PANTHER" id="PTHR34982">
    <property type="entry name" value="YOP PROTEINS TRANSLOCATION PROTEIN L"/>
    <property type="match status" value="1"/>
</dbReference>
<feature type="compositionally biased region" description="Basic and acidic residues" evidence="10">
    <location>
        <begin position="30"/>
        <end position="45"/>
    </location>
</feature>
<dbReference type="PANTHER" id="PTHR34982:SF1">
    <property type="entry name" value="FLAGELLAR ASSEMBLY PROTEIN FLIH"/>
    <property type="match status" value="1"/>
</dbReference>
<comment type="subcellular location">
    <subcellularLocation>
        <location evidence="2">Cytoplasm</location>
    </subcellularLocation>
</comment>
<evidence type="ECO:0000256" key="10">
    <source>
        <dbReference type="SAM" id="MobiDB-lite"/>
    </source>
</evidence>
<dbReference type="InterPro" id="IPR018035">
    <property type="entry name" value="Flagellar_FliH/T3SS_HrpE"/>
</dbReference>
<evidence type="ECO:0000313" key="12">
    <source>
        <dbReference type="EMBL" id="MCX2523121.1"/>
    </source>
</evidence>
<dbReference type="GO" id="GO:0044781">
    <property type="term" value="P:bacterial-type flagellum organization"/>
    <property type="evidence" value="ECO:0007669"/>
    <property type="project" value="UniProtKB-KW"/>
</dbReference>
<gene>
    <name evidence="12" type="ORF">OQ287_02600</name>
</gene>
<feature type="compositionally biased region" description="Basic and acidic residues" evidence="10">
    <location>
        <begin position="1"/>
        <end position="20"/>
    </location>
</feature>
<comment type="similarity">
    <text evidence="3">Belongs to the FliH family.</text>
</comment>
<dbReference type="EMBL" id="JAPIVE010000001">
    <property type="protein sequence ID" value="MCX2523121.1"/>
    <property type="molecule type" value="Genomic_DNA"/>
</dbReference>
<keyword evidence="8" id="KW-0653">Protein transport</keyword>
<reference evidence="12" key="1">
    <citation type="submission" date="2022-11" db="EMBL/GenBank/DDBJ databases">
        <title>Larsenimonas rhizosphaerae sp. nov., isolated from a tidal mudflat.</title>
        <authorList>
            <person name="Lee S.D."/>
            <person name="Kim I.S."/>
        </authorList>
    </citation>
    <scope>NUCLEOTIDE SEQUENCE</scope>
    <source>
        <strain evidence="12">GH2-1</strain>
    </source>
</reference>
<dbReference type="GO" id="GO:0009288">
    <property type="term" value="C:bacterial-type flagellum"/>
    <property type="evidence" value="ECO:0007669"/>
    <property type="project" value="InterPro"/>
</dbReference>
<comment type="function">
    <text evidence="1">Needed for flagellar regrowth and assembly.</text>
</comment>
<dbReference type="RefSeq" id="WP_265895482.1">
    <property type="nucleotide sequence ID" value="NZ_JAPIVE010000001.1"/>
</dbReference>
<dbReference type="GO" id="GO:0003774">
    <property type="term" value="F:cytoskeletal motor activity"/>
    <property type="evidence" value="ECO:0007669"/>
    <property type="project" value="InterPro"/>
</dbReference>
<keyword evidence="6" id="KW-0963">Cytoplasm</keyword>
<protein>
    <recommendedName>
        <fullName evidence="4">Flagellar assembly protein FliH</fullName>
    </recommendedName>
</protein>
<evidence type="ECO:0000256" key="7">
    <source>
        <dbReference type="ARBA" id="ARBA00022795"/>
    </source>
</evidence>
<name>A0AA41ZJQ4_9GAMM</name>